<reference evidence="2 3" key="1">
    <citation type="journal article" date="2014" name="Int. J. Syst. Evol. Microbiol.">
        <title>Complete genome sequence of Corynebacterium casei LMG S-19264T (=DSM 44701T), isolated from a smear-ripened cheese.</title>
        <authorList>
            <consortium name="US DOE Joint Genome Institute (JGI-PGF)"/>
            <person name="Walter F."/>
            <person name="Albersmeier A."/>
            <person name="Kalinowski J."/>
            <person name="Ruckert C."/>
        </authorList>
    </citation>
    <scope>NUCLEOTIDE SEQUENCE [LARGE SCALE GENOMIC DNA]</scope>
    <source>
        <strain evidence="2 3">CGMCC 1.15896</strain>
    </source>
</reference>
<evidence type="ECO:0000313" key="2">
    <source>
        <dbReference type="EMBL" id="GGA39944.1"/>
    </source>
</evidence>
<dbReference type="InterPro" id="IPR014596">
    <property type="entry name" value="UCP035836"/>
</dbReference>
<feature type="chain" id="PRO_5037148638" description="Pilus assembly protein TadD" evidence="1">
    <location>
        <begin position="30"/>
        <end position="261"/>
    </location>
</feature>
<dbReference type="PIRSF" id="PIRSF035836">
    <property type="entry name" value="UCP035836"/>
    <property type="match status" value="1"/>
</dbReference>
<dbReference type="InterPro" id="IPR011990">
    <property type="entry name" value="TPR-like_helical_dom_sf"/>
</dbReference>
<dbReference type="PANTHER" id="PTHR44998:SF1">
    <property type="entry name" value="UDP-N-ACETYLGLUCOSAMINE--PEPTIDE N-ACETYLGLUCOSAMINYLTRANSFERASE 110 KDA SUBUNIT"/>
    <property type="match status" value="1"/>
</dbReference>
<evidence type="ECO:0000313" key="3">
    <source>
        <dbReference type="Proteomes" id="UP000596977"/>
    </source>
</evidence>
<accession>A0A916VVD4</accession>
<gene>
    <name evidence="2" type="ORF">GCM10011499_06760</name>
</gene>
<dbReference type="Pfam" id="PF07721">
    <property type="entry name" value="TPR_4"/>
    <property type="match status" value="1"/>
</dbReference>
<dbReference type="AlphaFoldDB" id="A0A916VVD4"/>
<keyword evidence="1" id="KW-0732">Signal</keyword>
<evidence type="ECO:0000256" key="1">
    <source>
        <dbReference type="SAM" id="SignalP"/>
    </source>
</evidence>
<comment type="caution">
    <text evidence="2">The sequence shown here is derived from an EMBL/GenBank/DDBJ whole genome shotgun (WGS) entry which is preliminary data.</text>
</comment>
<feature type="signal peptide" evidence="1">
    <location>
        <begin position="1"/>
        <end position="29"/>
    </location>
</feature>
<dbReference type="GO" id="GO:0006493">
    <property type="term" value="P:protein O-linked glycosylation"/>
    <property type="evidence" value="ECO:0007669"/>
    <property type="project" value="TreeGrafter"/>
</dbReference>
<dbReference type="Gene3D" id="1.25.40.10">
    <property type="entry name" value="Tetratricopeptide repeat domain"/>
    <property type="match status" value="1"/>
</dbReference>
<dbReference type="SUPFAM" id="SSF48452">
    <property type="entry name" value="TPR-like"/>
    <property type="match status" value="1"/>
</dbReference>
<proteinExistence type="predicted"/>
<dbReference type="InterPro" id="IPR019734">
    <property type="entry name" value="TPR_rpt"/>
</dbReference>
<name>A0A916VVD4_9HYPH</name>
<dbReference type="Proteomes" id="UP000596977">
    <property type="component" value="Unassembled WGS sequence"/>
</dbReference>
<sequence>MAAGFGAFWRVSRIAVLAGVAALALSACASNRTTGPVSADYSNLSGPQIQATVADLTQRYRSDPRNRELGIHYSAALRAAGQNSQAVLVMENLMAQHGRDPDVGLAYAKALSSEGRFEQALTVVENAINRVAPDWEPLSVKGAILDQMGQHQPARQAYTQALLLAPERPGLHANLGLSYAMTGELDSAERHLRQAVSLPGASSRVRQNLALVLGLKGQFEQARAIYAQELPPEEVEANMAYIRAMLTQQNRWDTIRGDTQG</sequence>
<dbReference type="PANTHER" id="PTHR44998">
    <property type="match status" value="1"/>
</dbReference>
<organism evidence="2 3">
    <name type="scientific">Pelagibacterium lentulum</name>
    <dbReference type="NCBI Taxonomy" id="2029865"/>
    <lineage>
        <taxon>Bacteria</taxon>
        <taxon>Pseudomonadati</taxon>
        <taxon>Pseudomonadota</taxon>
        <taxon>Alphaproteobacteria</taxon>
        <taxon>Hyphomicrobiales</taxon>
        <taxon>Devosiaceae</taxon>
        <taxon>Pelagibacterium</taxon>
    </lineage>
</organism>
<dbReference type="EMBL" id="BMKB01000001">
    <property type="protein sequence ID" value="GGA39944.1"/>
    <property type="molecule type" value="Genomic_DNA"/>
</dbReference>
<keyword evidence="3" id="KW-1185">Reference proteome</keyword>
<dbReference type="Pfam" id="PF13181">
    <property type="entry name" value="TPR_8"/>
    <property type="match status" value="1"/>
</dbReference>
<dbReference type="SMART" id="SM00028">
    <property type="entry name" value="TPR"/>
    <property type="match status" value="3"/>
</dbReference>
<dbReference type="InterPro" id="IPR011717">
    <property type="entry name" value="TPR-4"/>
</dbReference>
<dbReference type="Pfam" id="PF14559">
    <property type="entry name" value="TPR_19"/>
    <property type="match status" value="1"/>
</dbReference>
<evidence type="ECO:0008006" key="4">
    <source>
        <dbReference type="Google" id="ProtNLM"/>
    </source>
</evidence>
<dbReference type="RefSeq" id="WP_164735027.1">
    <property type="nucleotide sequence ID" value="NZ_BMKB01000001.1"/>
</dbReference>
<dbReference type="GO" id="GO:0016757">
    <property type="term" value="F:glycosyltransferase activity"/>
    <property type="evidence" value="ECO:0007669"/>
    <property type="project" value="TreeGrafter"/>
</dbReference>
<protein>
    <recommendedName>
        <fullName evidence="4">Pilus assembly protein TadD</fullName>
    </recommendedName>
</protein>
<dbReference type="GO" id="GO:0042802">
    <property type="term" value="F:identical protein binding"/>
    <property type="evidence" value="ECO:0007669"/>
    <property type="project" value="InterPro"/>
</dbReference>